<accession>A0A392URH9</accession>
<feature type="region of interest" description="Disordered" evidence="1">
    <location>
        <begin position="46"/>
        <end position="65"/>
    </location>
</feature>
<evidence type="ECO:0000313" key="2">
    <source>
        <dbReference type="EMBL" id="MCI74375.1"/>
    </source>
</evidence>
<name>A0A392URH9_9FABA</name>
<comment type="caution">
    <text evidence="2">The sequence shown here is derived from an EMBL/GenBank/DDBJ whole genome shotgun (WGS) entry which is preliminary data.</text>
</comment>
<feature type="non-terminal residue" evidence="2">
    <location>
        <position position="1"/>
    </location>
</feature>
<dbReference type="AlphaFoldDB" id="A0A392URH9"/>
<keyword evidence="3" id="KW-1185">Reference proteome</keyword>
<dbReference type="Proteomes" id="UP000265520">
    <property type="component" value="Unassembled WGS sequence"/>
</dbReference>
<organism evidence="2 3">
    <name type="scientific">Trifolium medium</name>
    <dbReference type="NCBI Taxonomy" id="97028"/>
    <lineage>
        <taxon>Eukaryota</taxon>
        <taxon>Viridiplantae</taxon>
        <taxon>Streptophyta</taxon>
        <taxon>Embryophyta</taxon>
        <taxon>Tracheophyta</taxon>
        <taxon>Spermatophyta</taxon>
        <taxon>Magnoliopsida</taxon>
        <taxon>eudicotyledons</taxon>
        <taxon>Gunneridae</taxon>
        <taxon>Pentapetalae</taxon>
        <taxon>rosids</taxon>
        <taxon>fabids</taxon>
        <taxon>Fabales</taxon>
        <taxon>Fabaceae</taxon>
        <taxon>Papilionoideae</taxon>
        <taxon>50 kb inversion clade</taxon>
        <taxon>NPAAA clade</taxon>
        <taxon>Hologalegina</taxon>
        <taxon>IRL clade</taxon>
        <taxon>Trifolieae</taxon>
        <taxon>Trifolium</taxon>
    </lineage>
</organism>
<reference evidence="2 3" key="1">
    <citation type="journal article" date="2018" name="Front. Plant Sci.">
        <title>Red Clover (Trifolium pratense) and Zigzag Clover (T. medium) - A Picture of Genomic Similarities and Differences.</title>
        <authorList>
            <person name="Dluhosova J."/>
            <person name="Istvanek J."/>
            <person name="Nedelnik J."/>
            <person name="Repkova J."/>
        </authorList>
    </citation>
    <scope>NUCLEOTIDE SEQUENCE [LARGE SCALE GENOMIC DNA]</scope>
    <source>
        <strain evidence="3">cv. 10/8</strain>
        <tissue evidence="2">Leaf</tissue>
    </source>
</reference>
<sequence length="65" mass="7330">FMYHDPLCQITTGINDPFEPNQPKPPQTVESGRKQNKTVALINRSGESEIKAVQQQEPPVKLNLE</sequence>
<protein>
    <submittedName>
        <fullName evidence="2">Uncharacterized protein</fullName>
    </submittedName>
</protein>
<evidence type="ECO:0000256" key="1">
    <source>
        <dbReference type="SAM" id="MobiDB-lite"/>
    </source>
</evidence>
<proteinExistence type="predicted"/>
<feature type="region of interest" description="Disordered" evidence="1">
    <location>
        <begin position="12"/>
        <end position="35"/>
    </location>
</feature>
<dbReference type="EMBL" id="LXQA010859323">
    <property type="protein sequence ID" value="MCI74375.1"/>
    <property type="molecule type" value="Genomic_DNA"/>
</dbReference>
<evidence type="ECO:0000313" key="3">
    <source>
        <dbReference type="Proteomes" id="UP000265520"/>
    </source>
</evidence>